<name>A0AAV2TY76_CALDB</name>
<keyword evidence="1" id="KW-0732">Signal</keyword>
<feature type="chain" id="PRO_5043438819" evidence="1">
    <location>
        <begin position="30"/>
        <end position="269"/>
    </location>
</feature>
<evidence type="ECO:0000313" key="2">
    <source>
        <dbReference type="EMBL" id="CAL5141212.1"/>
    </source>
</evidence>
<dbReference type="Proteomes" id="UP001497525">
    <property type="component" value="Unassembled WGS sequence"/>
</dbReference>
<proteinExistence type="predicted"/>
<evidence type="ECO:0000256" key="1">
    <source>
        <dbReference type="SAM" id="SignalP"/>
    </source>
</evidence>
<sequence length="269" mass="29771">MSGTVMDCCKIYVFLVSVGLLSLHTTVGATEYSIPEAVFLDQGFLLDGNTMSGSVFKYTNSRNCTIYFDFKFETPLSPQATVTFKSGNDEDRVFNNDTVETFDAANAQFSLTGKWSGTDKVRVRYHAMQNVSGACEKIRDINDRNATNLEVLGDYAIQEIVNKTQRIWTRDNCRVKVTSAGTLLEPVEKCAIQLKFLSTVAGNQVISTDQSGSQVTSDGNHADFNVVTTCSSGFFSIYYQEDCEQKPNSAVVRTPVGLLITWMVLILML</sequence>
<reference evidence="2" key="1">
    <citation type="submission" date="2024-06" db="EMBL/GenBank/DDBJ databases">
        <authorList>
            <person name="Liu X."/>
            <person name="Lenzi L."/>
            <person name="Haldenby T S."/>
            <person name="Uol C."/>
        </authorList>
    </citation>
    <scope>NUCLEOTIDE SEQUENCE</scope>
</reference>
<dbReference type="AlphaFoldDB" id="A0AAV2TY76"/>
<evidence type="ECO:0000313" key="3">
    <source>
        <dbReference type="Proteomes" id="UP001497525"/>
    </source>
</evidence>
<organism evidence="2 3">
    <name type="scientific">Calicophoron daubneyi</name>
    <name type="common">Rumen fluke</name>
    <name type="synonym">Paramphistomum daubneyi</name>
    <dbReference type="NCBI Taxonomy" id="300641"/>
    <lineage>
        <taxon>Eukaryota</taxon>
        <taxon>Metazoa</taxon>
        <taxon>Spiralia</taxon>
        <taxon>Lophotrochozoa</taxon>
        <taxon>Platyhelminthes</taxon>
        <taxon>Trematoda</taxon>
        <taxon>Digenea</taxon>
        <taxon>Plagiorchiida</taxon>
        <taxon>Pronocephalata</taxon>
        <taxon>Paramphistomoidea</taxon>
        <taxon>Paramphistomidae</taxon>
        <taxon>Calicophoron</taxon>
    </lineage>
</organism>
<gene>
    <name evidence="2" type="ORF">CDAUBV1_LOCUS16471</name>
</gene>
<feature type="signal peptide" evidence="1">
    <location>
        <begin position="1"/>
        <end position="29"/>
    </location>
</feature>
<accession>A0AAV2TY76</accession>
<dbReference type="EMBL" id="CAXLJL010000822">
    <property type="protein sequence ID" value="CAL5141212.1"/>
    <property type="molecule type" value="Genomic_DNA"/>
</dbReference>
<protein>
    <submittedName>
        <fullName evidence="2">Uncharacterized protein</fullName>
    </submittedName>
</protein>
<comment type="caution">
    <text evidence="2">The sequence shown here is derived from an EMBL/GenBank/DDBJ whole genome shotgun (WGS) entry which is preliminary data.</text>
</comment>